<dbReference type="SUPFAM" id="SSF50939">
    <property type="entry name" value="Sialidases"/>
    <property type="match status" value="1"/>
</dbReference>
<dbReference type="InterPro" id="IPR011040">
    <property type="entry name" value="Sialidase"/>
</dbReference>
<dbReference type="Gene3D" id="2.120.10.10">
    <property type="match status" value="1"/>
</dbReference>
<accession>A0ABY3S200</accession>
<dbReference type="RefSeq" id="WP_231827281.1">
    <property type="nucleotide sequence ID" value="NZ_CP087880.1"/>
</dbReference>
<dbReference type="Pfam" id="PF13088">
    <property type="entry name" value="BNR_2"/>
    <property type="match status" value="1"/>
</dbReference>
<feature type="domain" description="Sialidase" evidence="1">
    <location>
        <begin position="43"/>
        <end position="365"/>
    </location>
</feature>
<evidence type="ECO:0000313" key="3">
    <source>
        <dbReference type="Proteomes" id="UP001199659"/>
    </source>
</evidence>
<protein>
    <recommendedName>
        <fullName evidence="1">Sialidase domain-containing protein</fullName>
    </recommendedName>
</protein>
<dbReference type="PANTHER" id="PTHR43752:SF2">
    <property type="entry name" value="BNR_ASP-BOX REPEAT FAMILY PROTEIN"/>
    <property type="match status" value="1"/>
</dbReference>
<dbReference type="CDD" id="cd15482">
    <property type="entry name" value="Sialidase_non-viral"/>
    <property type="match status" value="1"/>
</dbReference>
<proteinExistence type="predicted"/>
<dbReference type="Proteomes" id="UP001199659">
    <property type="component" value="Chromosome"/>
</dbReference>
<dbReference type="PANTHER" id="PTHR43752">
    <property type="entry name" value="BNR/ASP-BOX REPEAT FAMILY PROTEIN"/>
    <property type="match status" value="1"/>
</dbReference>
<reference evidence="2 3" key="1">
    <citation type="journal article" date="2022" name="Int. J. Syst. Evol. Microbiol.">
        <title>Pseudocitrobacter corydidari sp. nov., isolated from the Asian emerald cockroach Corydidarum magnifica.</title>
        <authorList>
            <person name="Guzman J."/>
            <person name="Poehlein A."/>
            <person name="Glaeser S.P."/>
            <person name="Schwengers O."/>
            <person name="Blom J."/>
            <person name="Hollensteiner J."/>
            <person name="Kampfer P."/>
            <person name="Vilcinskas A."/>
        </authorList>
    </citation>
    <scope>NUCLEOTIDE SEQUENCE [LARGE SCALE GENOMIC DNA]</scope>
    <source>
        <strain evidence="2">G163CM</strain>
    </source>
</reference>
<keyword evidence="3" id="KW-1185">Reference proteome</keyword>
<sequence>MSVALIRDGVIRPSENDSRVYTAMLPSSCPQNHAANILPLPDGALMCVWFGGTQEGIADISVWGSRLPAGGTQWSDAVKLSHDDTRSEQNPVLFLAPDNVLWLLWTAQISGNQDTAIVRYRKSTDLGQTWGEIATLLDKPGTFIRQPITVLDNGNWLLPVFYCRTQPGEKWVGNDDISAVKISADGGHSWRDVEVPQSLGCVHMNITMLRDSTLVALFRSRWADNIYISHSADHGESWSVPQATELPNNNSSIQVTTLASGELALVYNAMSAAGAVERRASLYDEIDDGDDSRKEPTAVGRSAFWGAPRAPMTVAISADGGKSWPWRRNLDEGDGYCMTNNSLEKLNREFSYPSIKQSPDGSLHIAYTWWRQAIKYVRISPEWVKGRAS</sequence>
<evidence type="ECO:0000259" key="1">
    <source>
        <dbReference type="Pfam" id="PF13088"/>
    </source>
</evidence>
<organism evidence="2 3">
    <name type="scientific">Pseudocitrobacter corydidari</name>
    <dbReference type="NCBI Taxonomy" id="2891570"/>
    <lineage>
        <taxon>Bacteria</taxon>
        <taxon>Pseudomonadati</taxon>
        <taxon>Pseudomonadota</taxon>
        <taxon>Gammaproteobacteria</taxon>
        <taxon>Enterobacterales</taxon>
        <taxon>Enterobacteriaceae</taxon>
        <taxon>Pseudocitrobacter</taxon>
    </lineage>
</organism>
<gene>
    <name evidence="2" type="ORF">G163CM_12520</name>
</gene>
<name>A0ABY3S200_9ENTR</name>
<dbReference type="InterPro" id="IPR036278">
    <property type="entry name" value="Sialidase_sf"/>
</dbReference>
<evidence type="ECO:0000313" key="2">
    <source>
        <dbReference type="EMBL" id="UGS40554.1"/>
    </source>
</evidence>
<dbReference type="EMBL" id="CP087880">
    <property type="protein sequence ID" value="UGS40554.1"/>
    <property type="molecule type" value="Genomic_DNA"/>
</dbReference>